<comment type="subcellular location">
    <subcellularLocation>
        <location evidence="1">Cell outer membrane</location>
        <topology evidence="1">Multi-pass membrane protein</topology>
    </subcellularLocation>
</comment>
<dbReference type="InterPro" id="IPR023996">
    <property type="entry name" value="TonB-dep_OMP_SusC/RagA"/>
</dbReference>
<keyword evidence="1" id="KW-0813">Transport</keyword>
<proteinExistence type="inferred from homology"/>
<dbReference type="InterPro" id="IPR018247">
    <property type="entry name" value="EF_Hand_1_Ca_BS"/>
</dbReference>
<organism evidence="4 5">
    <name type="scientific">Pedobacter puniceum</name>
    <dbReference type="NCBI Taxonomy" id="2666136"/>
    <lineage>
        <taxon>Bacteria</taxon>
        <taxon>Pseudomonadati</taxon>
        <taxon>Bacteroidota</taxon>
        <taxon>Sphingobacteriia</taxon>
        <taxon>Sphingobacteriales</taxon>
        <taxon>Sphingobacteriaceae</taxon>
        <taxon>Pedobacter</taxon>
    </lineage>
</organism>
<dbReference type="Gene3D" id="2.170.130.10">
    <property type="entry name" value="TonB-dependent receptor, plug domain"/>
    <property type="match status" value="1"/>
</dbReference>
<dbReference type="InterPro" id="IPR012910">
    <property type="entry name" value="Plug_dom"/>
</dbReference>
<dbReference type="Pfam" id="PF13715">
    <property type="entry name" value="CarbopepD_reg_2"/>
    <property type="match status" value="1"/>
</dbReference>
<dbReference type="RefSeq" id="WP_154286308.1">
    <property type="nucleotide sequence ID" value="NZ_WKJI01000001.1"/>
</dbReference>
<keyword evidence="1" id="KW-0472">Membrane</keyword>
<dbReference type="SUPFAM" id="SSF56935">
    <property type="entry name" value="Porins"/>
    <property type="match status" value="1"/>
</dbReference>
<feature type="signal peptide" evidence="2">
    <location>
        <begin position="1"/>
        <end position="34"/>
    </location>
</feature>
<evidence type="ECO:0000259" key="3">
    <source>
        <dbReference type="Pfam" id="PF07715"/>
    </source>
</evidence>
<dbReference type="Pfam" id="PF07715">
    <property type="entry name" value="Plug"/>
    <property type="match status" value="1"/>
</dbReference>
<sequence length="1089" mass="120613">MKLSLQKPLNKRNVIRAACAPLLLALFLPGSGVAAERNAGLSLNMGATSTASRWVNVTGTVKDSKGEPLPGVTVKIKGTNTGTSTDVNGVFRLNLPTGNETLVFSFVGFNSIEVPAAGRTSFNVVMQESVNAMDEIIVTGYGEKKRSEIVGSVATITGQEIQDIPAPNIAGALRNRIAGVGVSQVSGRPGARITLNIRSSTNSETAARFGTTDEPLYIIDGITVGPEVFENLDASMVENISILKDASAAIYGASGAKGVVLVTTKRGKQGKPSISYNGYYGVNDAAKEPEFLSAVELATLLNDGYKILGTTTGGTRASDFFTDADLETIKNLNYKSWYDQLWSASTMQRHNLNISGGSDKITFFVGGSFQNEDGNYEGLKQNRFGFRSGMTAKITEGLSADLNFNVDQRLMNSKNPSSDADQNFFETIISMPQWIPLEINGLPVNINNGSPRNPLGVLRSGYYNNTKSQGYRINASLTYQPKFLKGLSAKFQFSQGGSKENNRIYQPPYKLYDFVRTGNNLALYSNTLLPGVTSANVPNYEFAAITPLNASINPRLTERNSYQGFLTLSYNRTFKAHTISALVGGEQTEGNSEVLGVRWTNQIIPERDDWWAFDPTKLVIDNNTIFEETKRSFFGRFSYDFDKKYLVEGVIRLDASSNFARGNRWGVSPSIGLGWVVSQEDFFKDNVPFINFLKFKANYGITGDDRIGSRFWQERYTIDTSNGYLYGDNTNTNGLNPSIYPNPLITWEKKETMNLGMEMSLLNNKIDLGIEVFRNRSYDVFDRGNERMYPLYSGFQGPIVNYRIYHNWGSEFNIGYKANLTKDLKLNTSMNFGYGNSVVERIIYPAGDLLELNLNSGNYLGNKFGTDPRKYNSSNIGLRSRGMFRTQAEVDAFMAENPNYKIYAATPQPGWLNYEDVNGDGIINDYDMVPLFDNTNSFFSTGLSIGLSYKDFALSTNIFARLGGKVFFDSRARTAPSLTRNVIPIWTDRWTPENPQEGKFPRFDDPSISRNSDFWAVDGTTIRVNNMTLSYKVPAKYASKLGLSNAKLLATGNNLWTLVNPFPYKDPYTSSAYDYPTIRTISFGLSLSL</sequence>
<dbReference type="PROSITE" id="PS52016">
    <property type="entry name" value="TONB_DEPENDENT_REC_3"/>
    <property type="match status" value="1"/>
</dbReference>
<evidence type="ECO:0000256" key="2">
    <source>
        <dbReference type="SAM" id="SignalP"/>
    </source>
</evidence>
<keyword evidence="1" id="KW-0998">Cell outer membrane</keyword>
<keyword evidence="2" id="KW-0732">Signal</keyword>
<name>A0A7K0FJQ3_9SPHI</name>
<reference evidence="4 5" key="1">
    <citation type="submission" date="2019-11" db="EMBL/GenBank/DDBJ databases">
        <authorList>
            <person name="Cheng Q."/>
            <person name="Yang Z."/>
        </authorList>
    </citation>
    <scope>NUCLEOTIDE SEQUENCE [LARGE SCALE GENOMIC DNA]</scope>
    <source>
        <strain evidence="4 5">HX-22-1</strain>
    </source>
</reference>
<dbReference type="InterPro" id="IPR039426">
    <property type="entry name" value="TonB-dep_rcpt-like"/>
</dbReference>
<dbReference type="EMBL" id="WKJI01000001">
    <property type="protein sequence ID" value="MRX46186.1"/>
    <property type="molecule type" value="Genomic_DNA"/>
</dbReference>
<keyword evidence="1" id="KW-0812">Transmembrane</keyword>
<dbReference type="InterPro" id="IPR037066">
    <property type="entry name" value="Plug_dom_sf"/>
</dbReference>
<dbReference type="Proteomes" id="UP000462931">
    <property type="component" value="Unassembled WGS sequence"/>
</dbReference>
<comment type="similarity">
    <text evidence="1">Belongs to the TonB-dependent receptor family.</text>
</comment>
<dbReference type="SUPFAM" id="SSF49464">
    <property type="entry name" value="Carboxypeptidase regulatory domain-like"/>
    <property type="match status" value="1"/>
</dbReference>
<feature type="chain" id="PRO_5029526004" evidence="2">
    <location>
        <begin position="35"/>
        <end position="1089"/>
    </location>
</feature>
<keyword evidence="5" id="KW-1185">Reference proteome</keyword>
<gene>
    <name evidence="4" type="ORF">GJJ64_03195</name>
</gene>
<dbReference type="PROSITE" id="PS00018">
    <property type="entry name" value="EF_HAND_1"/>
    <property type="match status" value="1"/>
</dbReference>
<evidence type="ECO:0000256" key="1">
    <source>
        <dbReference type="PROSITE-ProRule" id="PRU01360"/>
    </source>
</evidence>
<dbReference type="AlphaFoldDB" id="A0A7K0FJQ3"/>
<feature type="domain" description="TonB-dependent receptor plug" evidence="3">
    <location>
        <begin position="147"/>
        <end position="259"/>
    </location>
</feature>
<evidence type="ECO:0000313" key="5">
    <source>
        <dbReference type="Proteomes" id="UP000462931"/>
    </source>
</evidence>
<evidence type="ECO:0000313" key="4">
    <source>
        <dbReference type="EMBL" id="MRX46186.1"/>
    </source>
</evidence>
<dbReference type="InterPro" id="IPR023997">
    <property type="entry name" value="TonB-dep_OMP_SusC/RagA_CS"/>
</dbReference>
<protein>
    <submittedName>
        <fullName evidence="4">SusC/RagA family TonB-linked outer membrane protein</fullName>
    </submittedName>
</protein>
<comment type="caution">
    <text evidence="4">The sequence shown here is derived from an EMBL/GenBank/DDBJ whole genome shotgun (WGS) entry which is preliminary data.</text>
</comment>
<keyword evidence="1" id="KW-1134">Transmembrane beta strand</keyword>
<dbReference type="NCBIfam" id="TIGR04056">
    <property type="entry name" value="OMP_RagA_SusC"/>
    <property type="match status" value="1"/>
</dbReference>
<dbReference type="GO" id="GO:0009279">
    <property type="term" value="C:cell outer membrane"/>
    <property type="evidence" value="ECO:0007669"/>
    <property type="project" value="UniProtKB-SubCell"/>
</dbReference>
<dbReference type="InterPro" id="IPR008969">
    <property type="entry name" value="CarboxyPept-like_regulatory"/>
</dbReference>
<dbReference type="Gene3D" id="2.60.40.1120">
    <property type="entry name" value="Carboxypeptidase-like, regulatory domain"/>
    <property type="match status" value="1"/>
</dbReference>
<dbReference type="NCBIfam" id="TIGR04057">
    <property type="entry name" value="SusC_RagA_signa"/>
    <property type="match status" value="1"/>
</dbReference>
<accession>A0A7K0FJQ3</accession>